<dbReference type="Proteomes" id="UP001627408">
    <property type="component" value="Unassembled WGS sequence"/>
</dbReference>
<sequence length="195" mass="20317">MRAARDRTLLNAARIGLGRRWRFALAAVATLGLAACEVPSIRTAGDVAALNVQSVNVDTSGMSVAVEGRAFSVSRERLDDDLTAAISAALAAQSDPDGRVVTVDVTMEQVRLAPPIERVAAGTSTATGVISVTEVGTGAVVVPPTRLTGNSENIRAAWVIGLATTRTVDIDYRGTVNGFANTTRIALFGEPDVQQ</sequence>
<reference evidence="1 2" key="1">
    <citation type="submission" date="2024-08" db="EMBL/GenBank/DDBJ databases">
        <title>Tateyamaria sp. nov., isolated from marine algae.</title>
        <authorList>
            <person name="Choi B.J."/>
            <person name="Kim J.M."/>
            <person name="Lee J.K."/>
            <person name="Choi D.G."/>
            <person name="Bayburt H."/>
            <person name="Baek J.H."/>
            <person name="Han D.M."/>
            <person name="Jeon C.O."/>
        </authorList>
    </citation>
    <scope>NUCLEOTIDE SEQUENCE [LARGE SCALE GENOMIC DNA]</scope>
    <source>
        <strain evidence="1 2">KMU-156</strain>
    </source>
</reference>
<gene>
    <name evidence="1" type="ORF">ACERZ8_08840</name>
</gene>
<evidence type="ECO:0000313" key="1">
    <source>
        <dbReference type="EMBL" id="MFL4469965.1"/>
    </source>
</evidence>
<keyword evidence="2" id="KW-1185">Reference proteome</keyword>
<dbReference type="RefSeq" id="WP_407591858.1">
    <property type="nucleotide sequence ID" value="NZ_JBHDIY010000002.1"/>
</dbReference>
<comment type="caution">
    <text evidence="1">The sequence shown here is derived from an EMBL/GenBank/DDBJ whole genome shotgun (WGS) entry which is preliminary data.</text>
</comment>
<evidence type="ECO:0000313" key="2">
    <source>
        <dbReference type="Proteomes" id="UP001627408"/>
    </source>
</evidence>
<dbReference type="EMBL" id="JBHDIY010000002">
    <property type="protein sequence ID" value="MFL4469965.1"/>
    <property type="molecule type" value="Genomic_DNA"/>
</dbReference>
<protein>
    <submittedName>
        <fullName evidence="1">Uncharacterized protein</fullName>
    </submittedName>
</protein>
<accession>A0ABW8US61</accession>
<proteinExistence type="predicted"/>
<organism evidence="1 2">
    <name type="scientific">Tateyamaria armeniaca</name>
    <dbReference type="NCBI Taxonomy" id="2518930"/>
    <lineage>
        <taxon>Bacteria</taxon>
        <taxon>Pseudomonadati</taxon>
        <taxon>Pseudomonadota</taxon>
        <taxon>Alphaproteobacteria</taxon>
        <taxon>Rhodobacterales</taxon>
        <taxon>Roseobacteraceae</taxon>
        <taxon>Tateyamaria</taxon>
    </lineage>
</organism>
<name>A0ABW8US61_9RHOB</name>